<dbReference type="OrthoDB" id="1189007at2"/>
<reference evidence="1 2" key="1">
    <citation type="submission" date="2019-03" db="EMBL/GenBank/DDBJ databases">
        <title>Genomic Encyclopedia of Type Strains, Phase IV (KMG-IV): sequencing the most valuable type-strain genomes for metagenomic binning, comparative biology and taxonomic classification.</title>
        <authorList>
            <person name="Goeker M."/>
        </authorList>
    </citation>
    <scope>NUCLEOTIDE SEQUENCE [LARGE SCALE GENOMIC DNA]</scope>
    <source>
        <strain evidence="1 2">DSM 14836</strain>
    </source>
</reference>
<proteinExistence type="predicted"/>
<evidence type="ECO:0000313" key="1">
    <source>
        <dbReference type="EMBL" id="TCP24612.1"/>
    </source>
</evidence>
<accession>A0A4R2NS73</accession>
<dbReference type="EMBL" id="SLXM01000005">
    <property type="protein sequence ID" value="TCP24612.1"/>
    <property type="molecule type" value="Genomic_DNA"/>
</dbReference>
<dbReference type="Proteomes" id="UP000294564">
    <property type="component" value="Unassembled WGS sequence"/>
</dbReference>
<evidence type="ECO:0008006" key="3">
    <source>
        <dbReference type="Google" id="ProtNLM"/>
    </source>
</evidence>
<keyword evidence="2" id="KW-1185">Reference proteome</keyword>
<comment type="caution">
    <text evidence="1">The sequence shown here is derived from an EMBL/GenBank/DDBJ whole genome shotgun (WGS) entry which is preliminary data.</text>
</comment>
<sequence length="199" mass="23431">MKNILLAILFFTLNLYSQNTIKGKLHTSDSFKKEFPIINVSVDGFSEKTTINTNGLFELNIEKPQTQYLLNFFIGDSLVKTYTYKNNWTNRAKPKSISFTEKCSITVKSASKDWKNNDIKLYVYQDDKLLEEDIKFQQKYNFTYILVNRKDYATYDCYKNYNKRALKYLVLEKELSIKHLNKNTIGKSKFSLNDKPCIQ</sequence>
<gene>
    <name evidence="1" type="ORF">EV195_10543</name>
</gene>
<organism evidence="1 2">
    <name type="scientific">Tenacibaculum skagerrakense</name>
    <dbReference type="NCBI Taxonomy" id="186571"/>
    <lineage>
        <taxon>Bacteria</taxon>
        <taxon>Pseudomonadati</taxon>
        <taxon>Bacteroidota</taxon>
        <taxon>Flavobacteriia</taxon>
        <taxon>Flavobacteriales</taxon>
        <taxon>Flavobacteriaceae</taxon>
        <taxon>Tenacibaculum</taxon>
    </lineage>
</organism>
<evidence type="ECO:0000313" key="2">
    <source>
        <dbReference type="Proteomes" id="UP000294564"/>
    </source>
</evidence>
<protein>
    <recommendedName>
        <fullName evidence="3">Carboxypeptidase-like protein</fullName>
    </recommendedName>
</protein>
<name>A0A4R2NS73_9FLAO</name>
<dbReference type="AlphaFoldDB" id="A0A4R2NS73"/>
<dbReference type="RefSeq" id="WP_132794672.1">
    <property type="nucleotide sequence ID" value="NZ_SLXM01000005.1"/>
</dbReference>